<evidence type="ECO:0000313" key="16">
    <source>
        <dbReference type="Proteomes" id="UP000596660"/>
    </source>
</evidence>
<evidence type="ECO:0000256" key="5">
    <source>
        <dbReference type="ARBA" id="ARBA00022695"/>
    </source>
</evidence>
<dbReference type="Gene3D" id="3.90.1600.10">
    <property type="entry name" value="Palm domain of DNA polymerase"/>
    <property type="match status" value="1"/>
</dbReference>
<dbReference type="Pfam" id="PF03175">
    <property type="entry name" value="DNA_pol_B_2"/>
    <property type="match status" value="1"/>
</dbReference>
<dbReference type="EC" id="2.7.7.6" evidence="12"/>
<dbReference type="InterPro" id="IPR043502">
    <property type="entry name" value="DNA/RNA_pol_sf"/>
</dbReference>
<evidence type="ECO:0000256" key="8">
    <source>
        <dbReference type="ARBA" id="ARBA00023125"/>
    </source>
</evidence>
<evidence type="ECO:0000259" key="13">
    <source>
        <dbReference type="Pfam" id="PF00940"/>
    </source>
</evidence>
<comment type="catalytic activity">
    <reaction evidence="10 12">
        <text>RNA(n) + a ribonucleoside 5'-triphosphate = RNA(n+1) + diphosphate</text>
        <dbReference type="Rhea" id="RHEA:21248"/>
        <dbReference type="Rhea" id="RHEA-COMP:14527"/>
        <dbReference type="Rhea" id="RHEA-COMP:17342"/>
        <dbReference type="ChEBI" id="CHEBI:33019"/>
        <dbReference type="ChEBI" id="CHEBI:61557"/>
        <dbReference type="ChEBI" id="CHEBI:140395"/>
        <dbReference type="EC" id="2.7.7.6"/>
    </reaction>
</comment>
<reference evidence="15" key="1">
    <citation type="journal article" date="2017" name="Nature">
        <title>The genome of Chenopodium quinoa.</title>
        <authorList>
            <person name="Jarvis D.E."/>
            <person name="Ho Y.S."/>
            <person name="Lightfoot D.J."/>
            <person name="Schmoeckel S.M."/>
            <person name="Li B."/>
            <person name="Borm T.J.A."/>
            <person name="Ohyanagi H."/>
            <person name="Mineta K."/>
            <person name="Michell C.T."/>
            <person name="Saber N."/>
            <person name="Kharbatia N.M."/>
            <person name="Rupper R.R."/>
            <person name="Sharp A.R."/>
            <person name="Dally N."/>
            <person name="Boughton B.A."/>
            <person name="Woo Y.H."/>
            <person name="Gao G."/>
            <person name="Schijlen E.G.W.M."/>
            <person name="Guo X."/>
            <person name="Momin A.A."/>
            <person name="Negrao S."/>
            <person name="Al-Babili S."/>
            <person name="Gehring C."/>
            <person name="Roessner U."/>
            <person name="Jung C."/>
            <person name="Murphy K."/>
            <person name="Arold S.T."/>
            <person name="Gojobori T."/>
            <person name="van der Linden C.G."/>
            <person name="van Loo E.N."/>
            <person name="Jellen E.N."/>
            <person name="Maughan P.J."/>
            <person name="Tester M."/>
        </authorList>
    </citation>
    <scope>NUCLEOTIDE SEQUENCE [LARGE SCALE GENOMIC DNA]</scope>
    <source>
        <strain evidence="15">cv. PI 614886</strain>
    </source>
</reference>
<dbReference type="PROSITE" id="PS00489">
    <property type="entry name" value="RNA_POL_PHAGE_2"/>
    <property type="match status" value="1"/>
</dbReference>
<keyword evidence="16" id="KW-1185">Reference proteome</keyword>
<comment type="similarity">
    <text evidence="2 12">Belongs to the phage and mitochondrial RNA polymerase family.</text>
</comment>
<dbReference type="PANTHER" id="PTHR33568">
    <property type="entry name" value="DNA POLYMERASE"/>
    <property type="match status" value="1"/>
</dbReference>
<evidence type="ECO:0000256" key="10">
    <source>
        <dbReference type="ARBA" id="ARBA00048552"/>
    </source>
</evidence>
<dbReference type="Gene3D" id="1.10.287.690">
    <property type="entry name" value="Helix hairpin bin"/>
    <property type="match status" value="1"/>
</dbReference>
<keyword evidence="6" id="KW-0235">DNA replication</keyword>
<dbReference type="InterPro" id="IPR012337">
    <property type="entry name" value="RNaseH-like_sf"/>
</dbReference>
<comment type="catalytic activity">
    <reaction evidence="11">
        <text>DNA(n) + a 2'-deoxyribonucleoside 5'-triphosphate = DNA(n+1) + diphosphate</text>
        <dbReference type="Rhea" id="RHEA:22508"/>
        <dbReference type="Rhea" id="RHEA-COMP:17339"/>
        <dbReference type="Rhea" id="RHEA-COMP:17340"/>
        <dbReference type="ChEBI" id="CHEBI:33019"/>
        <dbReference type="ChEBI" id="CHEBI:61560"/>
        <dbReference type="ChEBI" id="CHEBI:173112"/>
        <dbReference type="EC" id="2.7.7.7"/>
    </reaction>
</comment>
<comment type="function">
    <text evidence="12">DNA-dependent RNA polymerase catalyzes the transcription of DNA into RNA using the four ribonucleoside triphosphates as substrates.</text>
</comment>
<dbReference type="Gene3D" id="1.10.150.20">
    <property type="entry name" value="5' to 3' exonuclease, C-terminal subdomain"/>
    <property type="match status" value="1"/>
</dbReference>
<dbReference type="Pfam" id="PF00940">
    <property type="entry name" value="RNA_pol"/>
    <property type="match status" value="1"/>
</dbReference>
<accession>A0A803N900</accession>
<dbReference type="InterPro" id="IPR004868">
    <property type="entry name" value="DNA-dir_DNA_pol_B_mt/vir"/>
</dbReference>
<evidence type="ECO:0000256" key="11">
    <source>
        <dbReference type="ARBA" id="ARBA00049244"/>
    </source>
</evidence>
<evidence type="ECO:0000256" key="3">
    <source>
        <dbReference type="ARBA" id="ARBA00022478"/>
    </source>
</evidence>
<keyword evidence="3 12" id="KW-0240">DNA-directed RNA polymerase</keyword>
<dbReference type="GO" id="GO:0006260">
    <property type="term" value="P:DNA replication"/>
    <property type="evidence" value="ECO:0007669"/>
    <property type="project" value="UniProtKB-KW"/>
</dbReference>
<dbReference type="InterPro" id="IPR023211">
    <property type="entry name" value="DNA_pol_palm_dom_sf"/>
</dbReference>
<keyword evidence="8" id="KW-0238">DNA-binding</keyword>
<dbReference type="PANTHER" id="PTHR33568:SF3">
    <property type="entry name" value="DNA-DIRECTED DNA POLYMERASE"/>
    <property type="match status" value="1"/>
</dbReference>
<comment type="similarity">
    <text evidence="1">Belongs to the DNA polymerase type-B family.</text>
</comment>
<evidence type="ECO:0000256" key="6">
    <source>
        <dbReference type="ARBA" id="ARBA00022705"/>
    </source>
</evidence>
<evidence type="ECO:0000259" key="14">
    <source>
        <dbReference type="Pfam" id="PF03175"/>
    </source>
</evidence>
<keyword evidence="5 12" id="KW-0548">Nucleotidyltransferase</keyword>
<reference evidence="15" key="2">
    <citation type="submission" date="2021-03" db="UniProtKB">
        <authorList>
            <consortium name="EnsemblPlants"/>
        </authorList>
    </citation>
    <scope>IDENTIFICATION</scope>
</reference>
<dbReference type="GO" id="GO:0000428">
    <property type="term" value="C:DNA-directed RNA polymerase complex"/>
    <property type="evidence" value="ECO:0007669"/>
    <property type="project" value="UniProtKB-KW"/>
</dbReference>
<dbReference type="SUPFAM" id="SSF53098">
    <property type="entry name" value="Ribonuclease H-like"/>
    <property type="match status" value="1"/>
</dbReference>
<evidence type="ECO:0000256" key="4">
    <source>
        <dbReference type="ARBA" id="ARBA00022679"/>
    </source>
</evidence>
<evidence type="ECO:0000313" key="15">
    <source>
        <dbReference type="EnsemblPlants" id="AUR62042351-RA:cds"/>
    </source>
</evidence>
<dbReference type="GO" id="GO:0000166">
    <property type="term" value="F:nucleotide binding"/>
    <property type="evidence" value="ECO:0007669"/>
    <property type="project" value="InterPro"/>
</dbReference>
<dbReference type="EnsemblPlants" id="AUR62042351-RA">
    <property type="protein sequence ID" value="AUR62042351-RA:cds"/>
    <property type="gene ID" value="AUR62042351"/>
</dbReference>
<dbReference type="InterPro" id="IPR046950">
    <property type="entry name" value="DNA-dir_Rpol_C_phage-type"/>
</dbReference>
<evidence type="ECO:0000256" key="9">
    <source>
        <dbReference type="ARBA" id="ARBA00023163"/>
    </source>
</evidence>
<protein>
    <recommendedName>
        <fullName evidence="12">DNA-directed RNA polymerase</fullName>
        <ecNumber evidence="12">2.7.7.6</ecNumber>
    </recommendedName>
</protein>
<dbReference type="PROSITE" id="PS00900">
    <property type="entry name" value="RNA_POL_PHAGE_1"/>
    <property type="match status" value="1"/>
</dbReference>
<feature type="domain" description="DNA-directed DNA polymerase family B mitochondria/virus" evidence="14">
    <location>
        <begin position="981"/>
        <end position="1289"/>
    </location>
</feature>
<dbReference type="GO" id="GO:0003899">
    <property type="term" value="F:DNA-directed RNA polymerase activity"/>
    <property type="evidence" value="ECO:0007669"/>
    <property type="project" value="UniProtKB-EC"/>
</dbReference>
<dbReference type="InterPro" id="IPR002092">
    <property type="entry name" value="DNA-dir_Rpol_phage-type"/>
</dbReference>
<feature type="domain" description="DNA-directed RNA polymerase C-terminal" evidence="13">
    <location>
        <begin position="433"/>
        <end position="673"/>
    </location>
</feature>
<dbReference type="Proteomes" id="UP000596660">
    <property type="component" value="Unplaced"/>
</dbReference>
<dbReference type="SUPFAM" id="SSF56672">
    <property type="entry name" value="DNA/RNA polymerases"/>
    <property type="match status" value="2"/>
</dbReference>
<keyword evidence="4 12" id="KW-0808">Transferase</keyword>
<dbReference type="Gramene" id="AUR62042351-RA">
    <property type="protein sequence ID" value="AUR62042351-RA:cds"/>
    <property type="gene ID" value="AUR62042351"/>
</dbReference>
<sequence length="1324" mass="152764">MREGSLGMGLGKKLDAGSPYNLLDRSGLCFAPTLKLSPKTWFKEKREVPAEDEDWVKHLCYGVLRKMFQFADPEERETSNPDLTPEPIFIQNIEPEHSALSDDELSDAPRTCMSPVEESVIVNIESDSDVKEVHVGSSLSHDEQSSFIALLKDELPSAKEYLQGKFKVDKSSDTPSRIKIIPKSNDDNANDDNAKGYKNILSPEDMEMLSVFGPYTIEWILINVLSSLFSIESSVRCASVIERIESLVRHNGNKMMEKAANKKKSKNLISYPFGTALIEFLIERGLIDLKILYTNIQRARYERTILEMASAYAGYTFYIPAFLDFRGRIYRSGILHFHERDLARSLILFDAKEFINNSQFVLAPHVIQEMLYYYRAAGGFHYKSFSTNPIDSANMFFTDVEKCVIEEVGDIQKDSCREDGFCYDSAIVITSAKAKNPFQWMMFLWGIFNKSEDSNFICGVPITQDASASAYQIMAYLLLNEPMAKRTNLITDPEKPDSIADVYSVIMDDLKSFLNKEDLPDSVKELYNEYIDRKLVKSIFMPIIYGKTEMSTAGNIKAALKPYFYPAYKESAVLASLCFKFWREYYKEMDHLIRLIRLIGWFASTCDSHVVYDTQFFSTCQDFLVKDSHIIWVYDKIRKKKRMVTLRLSSDKRDRKKTEVSTFVNFIHQKDALIAMKRQKDCLSLLMTRIEKSAVRNPHPGLIISRHSFRSPFPTFGEVGFITLCIMDLLILYTYPSIGSYAKFTTIVNMKIWRGDEIGFALGRAIPLTYDDGSLIPMGYVYSRILSMVQLNCEKVKYILESQNSASELKDEDIEPITPRVVGRRNRTYPKHLTSLKNRAKGMKPFLVADIETITLNTDKSSDLDESQKSFKEINDEIDLHYPYAAGVMIVRPYVPINDCNVDYYYSSDYPDNRFPTQKERSDMLLSNLIFRMISLIRQNPDIQTVYFHNFLDDLAKNLCPELGNKGTFDHGSINLENLKEDKKKEEVIKYMKQDIRLLGGVMQKAQSIYWELFKVDIVDWITVSSVALGIFRMNFYNEELCYIHIPNRNEDSFIRRGYYGGHTDAYIPKGENLYYYDVNSLYPFIMKEYHIPGGKPVWVSNLNNTDLDSIYGFIEAYVECPDSIERPFLPYRKNKETGLLFPTGKWNGVYYSEEFKYARKLGYTIIPLRGYLFQKTESPFIGYVSSLFNNRLQAKKDGNNAMSFVYKLLMNSLYGRFGINPKSMKTIIGDINEYNSRMRHESWIDGHLLAENKYLIISHTNIDNTIDRWDPPNIDKNSKDLMSINTDSNLNEEIMRLYIDEDSEGSNLKLEENTKTDEKKPDT</sequence>
<evidence type="ECO:0000256" key="1">
    <source>
        <dbReference type="ARBA" id="ARBA00005755"/>
    </source>
</evidence>
<organism evidence="15 16">
    <name type="scientific">Chenopodium quinoa</name>
    <name type="common">Quinoa</name>
    <dbReference type="NCBI Taxonomy" id="63459"/>
    <lineage>
        <taxon>Eukaryota</taxon>
        <taxon>Viridiplantae</taxon>
        <taxon>Streptophyta</taxon>
        <taxon>Embryophyta</taxon>
        <taxon>Tracheophyta</taxon>
        <taxon>Spermatophyta</taxon>
        <taxon>Magnoliopsida</taxon>
        <taxon>eudicotyledons</taxon>
        <taxon>Gunneridae</taxon>
        <taxon>Pentapetalae</taxon>
        <taxon>Caryophyllales</taxon>
        <taxon>Chenopodiaceae</taxon>
        <taxon>Chenopodioideae</taxon>
        <taxon>Atripliceae</taxon>
        <taxon>Chenopodium</taxon>
    </lineage>
</organism>
<dbReference type="GO" id="GO:0006351">
    <property type="term" value="P:DNA-templated transcription"/>
    <property type="evidence" value="ECO:0007669"/>
    <property type="project" value="InterPro"/>
</dbReference>
<proteinExistence type="inferred from homology"/>
<keyword evidence="7" id="KW-0239">DNA-directed DNA polymerase</keyword>
<dbReference type="GO" id="GO:0003887">
    <property type="term" value="F:DNA-directed DNA polymerase activity"/>
    <property type="evidence" value="ECO:0007669"/>
    <property type="project" value="UniProtKB-KW"/>
</dbReference>
<evidence type="ECO:0000256" key="12">
    <source>
        <dbReference type="RuleBase" id="RU003805"/>
    </source>
</evidence>
<keyword evidence="9 12" id="KW-0804">Transcription</keyword>
<evidence type="ECO:0000256" key="7">
    <source>
        <dbReference type="ARBA" id="ARBA00022932"/>
    </source>
</evidence>
<evidence type="ECO:0000256" key="2">
    <source>
        <dbReference type="ARBA" id="ARBA00009493"/>
    </source>
</evidence>
<dbReference type="GO" id="GO:0003677">
    <property type="term" value="F:DNA binding"/>
    <property type="evidence" value="ECO:0007669"/>
    <property type="project" value="UniProtKB-KW"/>
</dbReference>
<name>A0A803N900_CHEQI</name>